<feature type="compositionally biased region" description="Basic residues" evidence="3">
    <location>
        <begin position="387"/>
        <end position="396"/>
    </location>
</feature>
<dbReference type="InterPro" id="IPR016208">
    <property type="entry name" value="Ald_Oxase/xanthine_DH-like"/>
</dbReference>
<feature type="domain" description="Aldehyde oxidase/xanthine dehydrogenase a/b hammerhead" evidence="4">
    <location>
        <begin position="43"/>
        <end position="158"/>
    </location>
</feature>
<dbReference type="PANTHER" id="PTHR11908">
    <property type="entry name" value="XANTHINE DEHYDROGENASE"/>
    <property type="match status" value="1"/>
</dbReference>
<evidence type="ECO:0000256" key="1">
    <source>
        <dbReference type="ARBA" id="ARBA00022505"/>
    </source>
</evidence>
<dbReference type="InterPro" id="IPR037165">
    <property type="entry name" value="AldOxase/xan_DH_Mopterin-bd_sf"/>
</dbReference>
<dbReference type="SUPFAM" id="SSF54665">
    <property type="entry name" value="CO dehydrogenase molybdoprotein N-domain-like"/>
    <property type="match status" value="1"/>
</dbReference>
<dbReference type="InterPro" id="IPR000674">
    <property type="entry name" value="Ald_Oxase/Xan_DH_a/b"/>
</dbReference>
<keyword evidence="2" id="KW-0560">Oxidoreductase</keyword>
<dbReference type="EMBL" id="BAAAPN010000105">
    <property type="protein sequence ID" value="GAA1776606.1"/>
    <property type="molecule type" value="Genomic_DNA"/>
</dbReference>
<dbReference type="InterPro" id="IPR008274">
    <property type="entry name" value="AldOxase/xan_DH_MoCoBD1"/>
</dbReference>
<dbReference type="Proteomes" id="UP001501475">
    <property type="component" value="Unassembled WGS sequence"/>
</dbReference>
<feature type="compositionally biased region" description="Basic and acidic residues" evidence="3">
    <location>
        <begin position="321"/>
        <end position="333"/>
    </location>
</feature>
<dbReference type="Pfam" id="PF02738">
    <property type="entry name" value="MoCoBD_1"/>
    <property type="match status" value="1"/>
</dbReference>
<evidence type="ECO:0000256" key="3">
    <source>
        <dbReference type="SAM" id="MobiDB-lite"/>
    </source>
</evidence>
<dbReference type="SMART" id="SM01008">
    <property type="entry name" value="Ald_Xan_dh_C"/>
    <property type="match status" value="1"/>
</dbReference>
<organism evidence="5 6">
    <name type="scientific">Nostocoides vanveenii</name>
    <dbReference type="NCBI Taxonomy" id="330835"/>
    <lineage>
        <taxon>Bacteria</taxon>
        <taxon>Bacillati</taxon>
        <taxon>Actinomycetota</taxon>
        <taxon>Actinomycetes</taxon>
        <taxon>Micrococcales</taxon>
        <taxon>Intrasporangiaceae</taxon>
        <taxon>Nostocoides</taxon>
    </lineage>
</organism>
<feature type="compositionally biased region" description="Basic residues" evidence="3">
    <location>
        <begin position="350"/>
        <end position="359"/>
    </location>
</feature>
<reference evidence="5 6" key="1">
    <citation type="journal article" date="2019" name="Int. J. Syst. Evol. Microbiol.">
        <title>The Global Catalogue of Microorganisms (GCM) 10K type strain sequencing project: providing services to taxonomists for standard genome sequencing and annotation.</title>
        <authorList>
            <consortium name="The Broad Institute Genomics Platform"/>
            <consortium name="The Broad Institute Genome Sequencing Center for Infectious Disease"/>
            <person name="Wu L."/>
            <person name="Ma J."/>
        </authorList>
    </citation>
    <scope>NUCLEOTIDE SEQUENCE [LARGE SCALE GENOMIC DNA]</scope>
    <source>
        <strain evidence="5 6">JCM 15591</strain>
    </source>
</reference>
<dbReference type="Gene3D" id="3.30.365.10">
    <property type="entry name" value="Aldehyde oxidase/xanthine dehydrogenase, molybdopterin binding domain"/>
    <property type="match status" value="2"/>
</dbReference>
<protein>
    <recommendedName>
        <fullName evidence="4">Aldehyde oxidase/xanthine dehydrogenase a/b hammerhead domain-containing protein</fullName>
    </recommendedName>
</protein>
<keyword evidence="1" id="KW-0500">Molybdenum</keyword>
<accession>A0ABN2L647</accession>
<evidence type="ECO:0000256" key="2">
    <source>
        <dbReference type="ARBA" id="ARBA00023002"/>
    </source>
</evidence>
<evidence type="ECO:0000313" key="5">
    <source>
        <dbReference type="EMBL" id="GAA1776606.1"/>
    </source>
</evidence>
<sequence length="460" mass="50408">MSVSPDALVEIAEEVIDGAPQDDGARPEIGNRRLRKEDHRLITGRTRWTDNIILPGMLHLAMVRSPHAHAKIVSIDTDAAKAATNVLGVFTAADFPEGMGACANAWPITPEQVTPDHLPMIGDRVACAGEIVAAVVARSAAAARDAAELVDVEYDELPAVFDALEAMKDEVLAHPDKGTNKSAFWQLDSASAGSGGDVEEAIAKAREDGIVIEREYRQQRLIPAFMEPRSTVVDPTGEQITMWSATQVPHILRFLIAATTGIPESKVRVIAPDVGGGFGGKLQTTPEEFITLAVARRLGKPVKYTESRSESLVSAPPRPRPVSEAHAQRDQGRDRHRAQGRPDRQPRSVCRGRRRRCARPGRLDVQRDLQIPGVSVQLPDRADQHHLGRRLPRRRPSRGDLRDRADDGRARRRGGRGSAGDPREELDQARGVPVHVSCGDDLRLRQLRGSHRTRQGPLRL</sequence>
<dbReference type="PANTHER" id="PTHR11908:SF132">
    <property type="entry name" value="ALDEHYDE OXIDASE 1-RELATED"/>
    <property type="match status" value="1"/>
</dbReference>
<dbReference type="InterPro" id="IPR036856">
    <property type="entry name" value="Ald_Oxase/Xan_DH_a/b_sf"/>
</dbReference>
<name>A0ABN2L647_9MICO</name>
<keyword evidence="6" id="KW-1185">Reference proteome</keyword>
<proteinExistence type="predicted"/>
<dbReference type="Gene3D" id="3.90.1170.50">
    <property type="entry name" value="Aldehyde oxidase/xanthine dehydrogenase, a/b hammerhead"/>
    <property type="match status" value="1"/>
</dbReference>
<feature type="region of interest" description="Disordered" evidence="3">
    <location>
        <begin position="303"/>
        <end position="432"/>
    </location>
</feature>
<feature type="compositionally biased region" description="Basic and acidic residues" evidence="3">
    <location>
        <begin position="397"/>
        <end position="409"/>
    </location>
</feature>
<evidence type="ECO:0000259" key="4">
    <source>
        <dbReference type="SMART" id="SM01008"/>
    </source>
</evidence>
<evidence type="ECO:0000313" key="6">
    <source>
        <dbReference type="Proteomes" id="UP001501475"/>
    </source>
</evidence>
<dbReference type="SUPFAM" id="SSF56003">
    <property type="entry name" value="Molybdenum cofactor-binding domain"/>
    <property type="match status" value="1"/>
</dbReference>
<dbReference type="Pfam" id="PF01315">
    <property type="entry name" value="Ald_Xan_dh_C"/>
    <property type="match status" value="1"/>
</dbReference>
<comment type="caution">
    <text evidence="5">The sequence shown here is derived from an EMBL/GenBank/DDBJ whole genome shotgun (WGS) entry which is preliminary data.</text>
</comment>
<gene>
    <name evidence="5" type="ORF">GCM10009810_37190</name>
</gene>